<accession>A0ABW3EH60</accession>
<comment type="caution">
    <text evidence="2">The sequence shown here is derived from an EMBL/GenBank/DDBJ whole genome shotgun (WGS) entry which is preliminary data.</text>
</comment>
<sequence length="87" mass="9769">MKDLISDRKLINTIMWVLLSGLAFFGTVPLFIVTYWACALFMILRTRQSQLPRKISWAVISAYIVLGTLQTIYVGNAVAGPHLNLLT</sequence>
<organism evidence="2 3">
    <name type="scientific">Loigolactobacillus binensis</name>
    <dbReference type="NCBI Taxonomy" id="2559922"/>
    <lineage>
        <taxon>Bacteria</taxon>
        <taxon>Bacillati</taxon>
        <taxon>Bacillota</taxon>
        <taxon>Bacilli</taxon>
        <taxon>Lactobacillales</taxon>
        <taxon>Lactobacillaceae</taxon>
        <taxon>Loigolactobacillus</taxon>
    </lineage>
</organism>
<evidence type="ECO:0000313" key="3">
    <source>
        <dbReference type="Proteomes" id="UP001597104"/>
    </source>
</evidence>
<proteinExistence type="predicted"/>
<evidence type="ECO:0000313" key="2">
    <source>
        <dbReference type="EMBL" id="MFD0898396.1"/>
    </source>
</evidence>
<feature type="transmembrane region" description="Helical" evidence="1">
    <location>
        <begin position="55"/>
        <end position="75"/>
    </location>
</feature>
<keyword evidence="1" id="KW-0812">Transmembrane</keyword>
<keyword evidence="3" id="KW-1185">Reference proteome</keyword>
<keyword evidence="1" id="KW-1133">Transmembrane helix</keyword>
<gene>
    <name evidence="2" type="ORF">ACFQZ7_11770</name>
</gene>
<reference evidence="3" key="1">
    <citation type="journal article" date="2019" name="Int. J. Syst. Evol. Microbiol.">
        <title>The Global Catalogue of Microorganisms (GCM) 10K type strain sequencing project: providing services to taxonomists for standard genome sequencing and annotation.</title>
        <authorList>
            <consortium name="The Broad Institute Genomics Platform"/>
            <consortium name="The Broad Institute Genome Sequencing Center for Infectious Disease"/>
            <person name="Wu L."/>
            <person name="Ma J."/>
        </authorList>
    </citation>
    <scope>NUCLEOTIDE SEQUENCE [LARGE SCALE GENOMIC DNA]</scope>
    <source>
        <strain evidence="3">CCM 8925</strain>
    </source>
</reference>
<dbReference type="Proteomes" id="UP001597104">
    <property type="component" value="Unassembled WGS sequence"/>
</dbReference>
<evidence type="ECO:0000256" key="1">
    <source>
        <dbReference type="SAM" id="Phobius"/>
    </source>
</evidence>
<keyword evidence="1" id="KW-0472">Membrane</keyword>
<feature type="transmembrane region" description="Helical" evidence="1">
    <location>
        <begin position="14"/>
        <end position="43"/>
    </location>
</feature>
<dbReference type="EMBL" id="JBHTIO010000054">
    <property type="protein sequence ID" value="MFD0898396.1"/>
    <property type="molecule type" value="Genomic_DNA"/>
</dbReference>
<dbReference type="RefSeq" id="WP_137638708.1">
    <property type="nucleotide sequence ID" value="NZ_BJDN01000035.1"/>
</dbReference>
<protein>
    <submittedName>
        <fullName evidence="2">Uncharacterized protein</fullName>
    </submittedName>
</protein>
<name>A0ABW3EH60_9LACO</name>